<dbReference type="EMBL" id="FOZL01000001">
    <property type="protein sequence ID" value="SFS18688.1"/>
    <property type="molecule type" value="Genomic_DNA"/>
</dbReference>
<dbReference type="Proteomes" id="UP000199024">
    <property type="component" value="Unassembled WGS sequence"/>
</dbReference>
<sequence length="90" mass="11127">MWEDSLPRPSRYTQPMLGTLQFIWRATRGSRLRPWRSPYLRWRFETYTGQKADTVQLSDFLRLIGREWRQLLHFLRWTSEMKEYSGESRK</sequence>
<evidence type="ECO:0000313" key="1">
    <source>
        <dbReference type="EMBL" id="SFS18688.1"/>
    </source>
</evidence>
<accession>A0A1I6MT31</accession>
<keyword evidence="2" id="KW-1185">Reference proteome</keyword>
<protein>
    <submittedName>
        <fullName evidence="1">Uncharacterized protein</fullName>
    </submittedName>
</protein>
<dbReference type="AlphaFoldDB" id="A0A1I6MT31"/>
<gene>
    <name evidence="1" type="ORF">SAMN05421771_3536</name>
</gene>
<proteinExistence type="predicted"/>
<name>A0A1I6MT31_9BACT</name>
<dbReference type="STRING" id="474950.SAMN05421771_3536"/>
<reference evidence="1 2" key="1">
    <citation type="submission" date="2016-10" db="EMBL/GenBank/DDBJ databases">
        <authorList>
            <person name="de Groot N.N."/>
        </authorList>
    </citation>
    <scope>NUCLEOTIDE SEQUENCE [LARGE SCALE GENOMIC DNA]</scope>
    <source>
        <strain evidence="1 2">DSM 21001</strain>
    </source>
</reference>
<organism evidence="1 2">
    <name type="scientific">Granulicella pectinivorans</name>
    <dbReference type="NCBI Taxonomy" id="474950"/>
    <lineage>
        <taxon>Bacteria</taxon>
        <taxon>Pseudomonadati</taxon>
        <taxon>Acidobacteriota</taxon>
        <taxon>Terriglobia</taxon>
        <taxon>Terriglobales</taxon>
        <taxon>Acidobacteriaceae</taxon>
        <taxon>Granulicella</taxon>
    </lineage>
</organism>
<evidence type="ECO:0000313" key="2">
    <source>
        <dbReference type="Proteomes" id="UP000199024"/>
    </source>
</evidence>